<dbReference type="PANTHER" id="PTHR12526">
    <property type="entry name" value="GLYCOSYLTRANSFERASE"/>
    <property type="match status" value="1"/>
</dbReference>
<feature type="domain" description="Glycosyltransferase subfamily 4-like N-terminal" evidence="1">
    <location>
        <begin position="12"/>
        <end position="162"/>
    </location>
</feature>
<dbReference type="GO" id="GO:0016740">
    <property type="term" value="F:transferase activity"/>
    <property type="evidence" value="ECO:0007669"/>
    <property type="project" value="UniProtKB-KW"/>
</dbReference>
<proteinExistence type="predicted"/>
<dbReference type="OrthoDB" id="9811902at2"/>
<dbReference type="AlphaFoldDB" id="A0A0A2WTQ9"/>
<dbReference type="Pfam" id="PF13692">
    <property type="entry name" value="Glyco_trans_1_4"/>
    <property type="match status" value="1"/>
</dbReference>
<dbReference type="EMBL" id="JPSL02000039">
    <property type="protein sequence ID" value="KGQ21660.2"/>
    <property type="molecule type" value="Genomic_DNA"/>
</dbReference>
<dbReference type="PANTHER" id="PTHR12526:SF634">
    <property type="entry name" value="BLL3361 PROTEIN"/>
    <property type="match status" value="1"/>
</dbReference>
<reference evidence="2 3" key="1">
    <citation type="journal article" date="2015" name="Genome Announc.">
        <title>Draft Genome Sequence of the Thermophile Thermus filiformis ATCC 43280, Producer of Carotenoid-(Di)glucoside-Branched Fatty Acid (Di)esters and Source of Hyperthermostable Enzymes of Biotechnological Interest.</title>
        <authorList>
            <person name="Mandelli F."/>
            <person name="Oliveira Ramires B."/>
            <person name="Couger M.B."/>
            <person name="Paixao D.A."/>
            <person name="Camilo C.M."/>
            <person name="Polikarpov I."/>
            <person name="Prade R."/>
            <person name="Riano-Pachon D.M."/>
            <person name="Squina F.M."/>
        </authorList>
    </citation>
    <scope>NUCLEOTIDE SEQUENCE [LARGE SCALE GENOMIC DNA]</scope>
    <source>
        <strain evidence="2 3">ATCC 43280</strain>
    </source>
</reference>
<dbReference type="Proteomes" id="UP000030364">
    <property type="component" value="Unassembled WGS sequence"/>
</dbReference>
<name>A0A0A2WTQ9_THEFI</name>
<dbReference type="CDD" id="cd03801">
    <property type="entry name" value="GT4_PimA-like"/>
    <property type="match status" value="1"/>
</dbReference>
<evidence type="ECO:0000313" key="3">
    <source>
        <dbReference type="Proteomes" id="UP000030364"/>
    </source>
</evidence>
<sequence>MRVLFLSDARTVGGSEVYLKEMLPRLKALGLHPEAALPEAPGNLSVRKSLEQQGVPVHAYDRLEALPEGFDLVVASAWYPQSFQVFHRRFPGLVALVHDQVEIFYPLGGRYLYRLGYRLLQAPNLRRARAVITVSRWAARWLQEVHGVPRVYSVPNGVDVERFRPALPGEKEALRDRYGLEPGRFTALVPARMSPEKNHLAVLLTARLLPEALFLLVGTGELMGVWQKTARLLGLRNVRFLGRREEMPELYRAADVMLLPTLGENQSLATLEAMASGLPVVTTPIPAQAELIQDGEMGRLVPPRPSSLAQALQQVKPEMGLRGRVFVERTHTLDQSARRLANILQNIQEEGCG</sequence>
<evidence type="ECO:0000259" key="1">
    <source>
        <dbReference type="Pfam" id="PF13439"/>
    </source>
</evidence>
<dbReference type="Gene3D" id="3.40.50.2000">
    <property type="entry name" value="Glycogen Phosphorylase B"/>
    <property type="match status" value="2"/>
</dbReference>
<accession>A0A0A2WTQ9</accession>
<evidence type="ECO:0000313" key="2">
    <source>
        <dbReference type="EMBL" id="KGQ21660.2"/>
    </source>
</evidence>
<comment type="caution">
    <text evidence="2">The sequence shown here is derived from an EMBL/GenBank/DDBJ whole genome shotgun (WGS) entry which is preliminary data.</text>
</comment>
<gene>
    <name evidence="2" type="ORF">THFILI_07055</name>
</gene>
<dbReference type="SUPFAM" id="SSF53756">
    <property type="entry name" value="UDP-Glycosyltransferase/glycogen phosphorylase"/>
    <property type="match status" value="1"/>
</dbReference>
<keyword evidence="2" id="KW-0808">Transferase</keyword>
<dbReference type="Pfam" id="PF13439">
    <property type="entry name" value="Glyco_transf_4"/>
    <property type="match status" value="1"/>
</dbReference>
<keyword evidence="3" id="KW-1185">Reference proteome</keyword>
<organism evidence="2 3">
    <name type="scientific">Thermus filiformis</name>
    <dbReference type="NCBI Taxonomy" id="276"/>
    <lineage>
        <taxon>Bacteria</taxon>
        <taxon>Thermotogati</taxon>
        <taxon>Deinococcota</taxon>
        <taxon>Deinococci</taxon>
        <taxon>Thermales</taxon>
        <taxon>Thermaceae</taxon>
        <taxon>Thermus</taxon>
    </lineage>
</organism>
<dbReference type="STRING" id="276.THFILI_07055"/>
<dbReference type="RefSeq" id="WP_038065118.1">
    <property type="nucleotide sequence ID" value="NZ_JPSL02000039.1"/>
</dbReference>
<protein>
    <submittedName>
        <fullName evidence="2">Glycosyl transferase</fullName>
    </submittedName>
</protein>
<dbReference type="InterPro" id="IPR028098">
    <property type="entry name" value="Glyco_trans_4-like_N"/>
</dbReference>